<dbReference type="AlphaFoldDB" id="A0A3M7QTV5"/>
<dbReference type="Proteomes" id="UP000276133">
    <property type="component" value="Unassembled WGS sequence"/>
</dbReference>
<organism evidence="1 2">
    <name type="scientific">Brachionus plicatilis</name>
    <name type="common">Marine rotifer</name>
    <name type="synonym">Brachionus muelleri</name>
    <dbReference type="NCBI Taxonomy" id="10195"/>
    <lineage>
        <taxon>Eukaryota</taxon>
        <taxon>Metazoa</taxon>
        <taxon>Spiralia</taxon>
        <taxon>Gnathifera</taxon>
        <taxon>Rotifera</taxon>
        <taxon>Eurotatoria</taxon>
        <taxon>Monogononta</taxon>
        <taxon>Pseudotrocha</taxon>
        <taxon>Ploima</taxon>
        <taxon>Brachionidae</taxon>
        <taxon>Brachionus</taxon>
    </lineage>
</organism>
<evidence type="ECO:0000313" key="2">
    <source>
        <dbReference type="Proteomes" id="UP000276133"/>
    </source>
</evidence>
<protein>
    <submittedName>
        <fullName evidence="1">Uncharacterized protein</fullName>
    </submittedName>
</protein>
<evidence type="ECO:0000313" key="1">
    <source>
        <dbReference type="EMBL" id="RNA14544.1"/>
    </source>
</evidence>
<comment type="caution">
    <text evidence="1">The sequence shown here is derived from an EMBL/GenBank/DDBJ whole genome shotgun (WGS) entry which is preliminary data.</text>
</comment>
<dbReference type="EMBL" id="REGN01005162">
    <property type="protein sequence ID" value="RNA14544.1"/>
    <property type="molecule type" value="Genomic_DNA"/>
</dbReference>
<accession>A0A3M7QTV5</accession>
<keyword evidence="2" id="KW-1185">Reference proteome</keyword>
<reference evidence="1 2" key="1">
    <citation type="journal article" date="2018" name="Sci. Rep.">
        <title>Genomic signatures of local adaptation to the degree of environmental predictability in rotifers.</title>
        <authorList>
            <person name="Franch-Gras L."/>
            <person name="Hahn C."/>
            <person name="Garcia-Roger E.M."/>
            <person name="Carmona M.J."/>
            <person name="Serra M."/>
            <person name="Gomez A."/>
        </authorList>
    </citation>
    <scope>NUCLEOTIDE SEQUENCE [LARGE SCALE GENOMIC DNA]</scope>
    <source>
        <strain evidence="1">HYR1</strain>
    </source>
</reference>
<proteinExistence type="predicted"/>
<gene>
    <name evidence="1" type="ORF">BpHYR1_003735</name>
</gene>
<name>A0A3M7QTV5_BRAPC</name>
<sequence>MSKKFINLTGVCHYLWDYIRKDIKKTCLFQHSAFYIKNVFIVESGMENFLKLADIGTND</sequence>